<accession>T1JIM9</accession>
<reference evidence="6" key="2">
    <citation type="submission" date="2015-02" db="UniProtKB">
        <authorList>
            <consortium name="EnsemblMetazoa"/>
        </authorList>
    </citation>
    <scope>IDENTIFICATION</scope>
</reference>
<keyword evidence="3" id="KW-0698">rRNA processing</keyword>
<evidence type="ECO:0000256" key="5">
    <source>
        <dbReference type="SAM" id="MobiDB-lite"/>
    </source>
</evidence>
<feature type="compositionally biased region" description="Acidic residues" evidence="5">
    <location>
        <begin position="202"/>
        <end position="226"/>
    </location>
</feature>
<organism evidence="6 7">
    <name type="scientific">Strigamia maritima</name>
    <name type="common">European centipede</name>
    <name type="synonym">Geophilus maritimus</name>
    <dbReference type="NCBI Taxonomy" id="126957"/>
    <lineage>
        <taxon>Eukaryota</taxon>
        <taxon>Metazoa</taxon>
        <taxon>Ecdysozoa</taxon>
        <taxon>Arthropoda</taxon>
        <taxon>Myriapoda</taxon>
        <taxon>Chilopoda</taxon>
        <taxon>Pleurostigmophora</taxon>
        <taxon>Geophilomorpha</taxon>
        <taxon>Linotaeniidae</taxon>
        <taxon>Strigamia</taxon>
    </lineage>
</organism>
<comment type="subcellular location">
    <subcellularLocation>
        <location evidence="1">Nucleus</location>
    </subcellularLocation>
</comment>
<dbReference type="OMA" id="EAXLMRM"/>
<evidence type="ECO:0000256" key="1">
    <source>
        <dbReference type="ARBA" id="ARBA00004123"/>
    </source>
</evidence>
<feature type="compositionally biased region" description="Basic residues" evidence="5">
    <location>
        <begin position="230"/>
        <end position="239"/>
    </location>
</feature>
<keyword evidence="7" id="KW-1185">Reference proteome</keyword>
<dbReference type="PANTHER" id="PTHR13026">
    <property type="entry name" value="NNP-1 PROTEIN NOVEL NUCLEAR PROTEIN 1 NOP52"/>
    <property type="match status" value="1"/>
</dbReference>
<dbReference type="Proteomes" id="UP000014500">
    <property type="component" value="Unassembled WGS sequence"/>
</dbReference>
<dbReference type="EMBL" id="JH431520">
    <property type="status" value="NOT_ANNOTATED_CDS"/>
    <property type="molecule type" value="Genomic_DNA"/>
</dbReference>
<keyword evidence="4" id="KW-0539">Nucleus</keyword>
<proteinExistence type="inferred from homology"/>
<dbReference type="InterPro" id="IPR016024">
    <property type="entry name" value="ARM-type_fold"/>
</dbReference>
<dbReference type="AlphaFoldDB" id="T1JIM9"/>
<evidence type="ECO:0000313" key="7">
    <source>
        <dbReference type="Proteomes" id="UP000014500"/>
    </source>
</evidence>
<dbReference type="GO" id="GO:0030688">
    <property type="term" value="C:preribosome, small subunit precursor"/>
    <property type="evidence" value="ECO:0007669"/>
    <property type="project" value="InterPro"/>
</dbReference>
<dbReference type="InterPro" id="IPR010301">
    <property type="entry name" value="RRP1"/>
</dbReference>
<dbReference type="Pfam" id="PF05997">
    <property type="entry name" value="Nop52"/>
    <property type="match status" value="2"/>
</dbReference>
<dbReference type="SUPFAM" id="SSF48371">
    <property type="entry name" value="ARM repeat"/>
    <property type="match status" value="1"/>
</dbReference>
<evidence type="ECO:0000256" key="4">
    <source>
        <dbReference type="ARBA" id="ARBA00023242"/>
    </source>
</evidence>
<evidence type="ECO:0000256" key="2">
    <source>
        <dbReference type="ARBA" id="ARBA00006374"/>
    </source>
</evidence>
<feature type="region of interest" description="Disordered" evidence="5">
    <location>
        <begin position="196"/>
        <end position="239"/>
    </location>
</feature>
<dbReference type="EnsemblMetazoa" id="SMAR013710-RA">
    <property type="protein sequence ID" value="SMAR013710-PA"/>
    <property type="gene ID" value="SMAR013710"/>
</dbReference>
<dbReference type="HOGENOM" id="CLU_022876_2_0_1"/>
<evidence type="ECO:0000313" key="6">
    <source>
        <dbReference type="EnsemblMetazoa" id="SMAR013710-PA"/>
    </source>
</evidence>
<comment type="similarity">
    <text evidence="2">Belongs to the RRP1 family.</text>
</comment>
<name>T1JIM9_STRMM</name>
<dbReference type="STRING" id="126957.T1JIM9"/>
<dbReference type="GO" id="GO:0005634">
    <property type="term" value="C:nucleus"/>
    <property type="evidence" value="ECO:0007669"/>
    <property type="project" value="UniProtKB-SubCell"/>
</dbReference>
<protein>
    <submittedName>
        <fullName evidence="6">Uncharacterized protein</fullName>
    </submittedName>
</protein>
<sequence>MAAPESRLSVEVQFAQKLAANEKTLRDRALKRLRKWIRVRSARKNGFKKDEMLKLWKGLFYCMWMSDKPLVQEDLATSITIYFGKVISAIFQYLSNNDWDFVLLKKLIRVMQTVVIKEHNTFKGFPLSLQLHLAEIYIEEFAKIATNELSDEVKLKVIEPYCKLIVVTKNNSLRDRIADKVFKLIMKISNVDLPESKTEIPSSEDEEIFEEEEEEEEKSEDEEEIEVAPKRKRKNRKSKIKKHSYRHMFIQNERRDLNLPFIDVNKFDYTAIAETLIKLASAKGVYDKNRSTAYDLAKKFRSLADGVYPLFINMPEYDGSDLEESDLEDALVKYQKEIEGRKPDVRRKRLKKKQKTT</sequence>
<dbReference type="PhylomeDB" id="T1JIM9"/>
<evidence type="ECO:0000256" key="3">
    <source>
        <dbReference type="ARBA" id="ARBA00022552"/>
    </source>
</evidence>
<dbReference type="PANTHER" id="PTHR13026:SF0">
    <property type="entry name" value="RIBOSOMAL RNA PROCESSING 1B"/>
    <property type="match status" value="1"/>
</dbReference>
<dbReference type="GO" id="GO:0006364">
    <property type="term" value="P:rRNA processing"/>
    <property type="evidence" value="ECO:0007669"/>
    <property type="project" value="UniProtKB-KW"/>
</dbReference>
<dbReference type="eggNOG" id="KOG3911">
    <property type="taxonomic scope" value="Eukaryota"/>
</dbReference>
<reference evidence="7" key="1">
    <citation type="submission" date="2011-05" db="EMBL/GenBank/DDBJ databases">
        <authorList>
            <person name="Richards S.R."/>
            <person name="Qu J."/>
            <person name="Jiang H."/>
            <person name="Jhangiani S.N."/>
            <person name="Agravi P."/>
            <person name="Goodspeed R."/>
            <person name="Gross S."/>
            <person name="Mandapat C."/>
            <person name="Jackson L."/>
            <person name="Mathew T."/>
            <person name="Pu L."/>
            <person name="Thornton R."/>
            <person name="Saada N."/>
            <person name="Wilczek-Boney K.B."/>
            <person name="Lee S."/>
            <person name="Kovar C."/>
            <person name="Wu Y."/>
            <person name="Scherer S.E."/>
            <person name="Worley K.C."/>
            <person name="Muzny D.M."/>
            <person name="Gibbs R."/>
        </authorList>
    </citation>
    <scope>NUCLEOTIDE SEQUENCE</scope>
    <source>
        <strain evidence="7">Brora</strain>
    </source>
</reference>